<dbReference type="InterPro" id="IPR001372">
    <property type="entry name" value="Dynein_light_chain_typ-1/2"/>
</dbReference>
<sequence length="189" mass="21634">MLGSANDPIFHLIAMSRCNSSILTPRVVTAAHKRTCTTWCLPMECQRLKKPQHTALHALEVSFKLAQTSTEREREQERLSSSGYKHNMMNTKMMKDEVFKQDMPDEMLSVCQRAARQALNEQSSYGNQTNKEQSLASFVRKQLEKQYPGTWSCVCGQRFGSEIAYVKDNFAFFSVDGMSFMVFKAAEHR</sequence>
<accession>A0ABR4QDN7</accession>
<dbReference type="Gene3D" id="3.30.740.10">
    <property type="entry name" value="Protein Inhibitor Of Neuronal Nitric Oxide Synthase"/>
    <property type="match status" value="1"/>
</dbReference>
<dbReference type="Pfam" id="PF01221">
    <property type="entry name" value="Dynein_light"/>
    <property type="match status" value="1"/>
</dbReference>
<comment type="caution">
    <text evidence="1">The sequence shown here is derived from an EMBL/GenBank/DDBJ whole genome shotgun (WGS) entry which is preliminary data.</text>
</comment>
<keyword evidence="2" id="KW-1185">Reference proteome</keyword>
<dbReference type="EMBL" id="JAKROA010000004">
    <property type="protein sequence ID" value="KAL5107560.1"/>
    <property type="molecule type" value="Genomic_DNA"/>
</dbReference>
<dbReference type="SMART" id="SM01375">
    <property type="entry name" value="Dynein_light"/>
    <property type="match status" value="1"/>
</dbReference>
<dbReference type="InterPro" id="IPR037177">
    <property type="entry name" value="DLC_sf"/>
</dbReference>
<evidence type="ECO:0000313" key="1">
    <source>
        <dbReference type="EMBL" id="KAL5107560.1"/>
    </source>
</evidence>
<organism evidence="1 2">
    <name type="scientific">Taenia crassiceps</name>
    <dbReference type="NCBI Taxonomy" id="6207"/>
    <lineage>
        <taxon>Eukaryota</taxon>
        <taxon>Metazoa</taxon>
        <taxon>Spiralia</taxon>
        <taxon>Lophotrochozoa</taxon>
        <taxon>Platyhelminthes</taxon>
        <taxon>Cestoda</taxon>
        <taxon>Eucestoda</taxon>
        <taxon>Cyclophyllidea</taxon>
        <taxon>Taeniidae</taxon>
        <taxon>Taenia</taxon>
    </lineage>
</organism>
<dbReference type="PANTHER" id="PTHR11886:SF112">
    <property type="entry name" value="DYNEIN LIGHT CHAIN"/>
    <property type="match status" value="1"/>
</dbReference>
<reference evidence="1 2" key="1">
    <citation type="journal article" date="2022" name="Front. Cell. Infect. Microbiol.">
        <title>The Genomes of Two Strains of Taenia crassiceps the Animal Model for the Study of Human Cysticercosis.</title>
        <authorList>
            <person name="Bobes R.J."/>
            <person name="Estrada K."/>
            <person name="Rios-Valencia D.G."/>
            <person name="Calderon-Gallegos A."/>
            <person name="de la Torre P."/>
            <person name="Carrero J.C."/>
            <person name="Sanchez-Flores A."/>
            <person name="Laclette J.P."/>
        </authorList>
    </citation>
    <scope>NUCLEOTIDE SEQUENCE [LARGE SCALE GENOMIC DNA]</scope>
    <source>
        <strain evidence="1">WFUcys</strain>
    </source>
</reference>
<protein>
    <submittedName>
        <fullName evidence="1">Dynein light chain cytoplasmic</fullName>
    </submittedName>
</protein>
<name>A0ABR4QDN7_9CEST</name>
<dbReference type="PANTHER" id="PTHR11886">
    <property type="entry name" value="DYNEIN LIGHT CHAIN"/>
    <property type="match status" value="1"/>
</dbReference>
<proteinExistence type="predicted"/>
<dbReference type="Proteomes" id="UP001651158">
    <property type="component" value="Unassembled WGS sequence"/>
</dbReference>
<gene>
    <name evidence="1" type="ORF">TcWFU_003562</name>
</gene>
<evidence type="ECO:0000313" key="2">
    <source>
        <dbReference type="Proteomes" id="UP001651158"/>
    </source>
</evidence>
<dbReference type="SUPFAM" id="SSF54648">
    <property type="entry name" value="DLC"/>
    <property type="match status" value="1"/>
</dbReference>